<dbReference type="Gene3D" id="3.40.640.10">
    <property type="entry name" value="Type I PLP-dependent aspartate aminotransferase-like (Major domain)"/>
    <property type="match status" value="1"/>
</dbReference>
<evidence type="ECO:0000256" key="5">
    <source>
        <dbReference type="ARBA" id="ARBA00037974"/>
    </source>
</evidence>
<dbReference type="InterPro" id="IPR004839">
    <property type="entry name" value="Aminotransferase_I/II_large"/>
</dbReference>
<sequence>MYNFDMIIDRHNTHSIKWDSIKENACPPDTLAMGTADMDFEVCSAVAEALARRAAGHRIYGYSTKLKGCDEAVCDWMKKRHGWEPRPEWILNTPGVVCALKMIIQCFTCPDDGILITRPVYYPFMRSIEGNGRRIVNSPLLRDGSHYDVDFDDFEEKIRRNGVTMFLLCNPHNPVGRVWTADELRRMGEICARHHVLIVTDEIHCDFTFAPHRFVPFLVANPHLENEVVVCTAPSKTFNLPGLKYSNIFVPSREKRKKLLDHLERCGITTCNLFGYIACKAAYTRGASWFDGVLKYLKRNSDFFRESMARELPMMVVSELQGTYLAWVDFSVLGLSDKQLYEFMIYDAHVRLDDGIMFGPEGSGFQRFNLGCPRSVIGESVTRIKRAADARGLI</sequence>
<dbReference type="GeneID" id="90987230"/>
<evidence type="ECO:0000256" key="4">
    <source>
        <dbReference type="ARBA" id="ARBA00023239"/>
    </source>
</evidence>
<comment type="caution">
    <text evidence="7">The sequence shown here is derived from an EMBL/GenBank/DDBJ whole genome shotgun (WGS) entry which is preliminary data.</text>
</comment>
<reference evidence="7 8" key="1">
    <citation type="submission" date="2019-08" db="EMBL/GenBank/DDBJ databases">
        <title>In-depth cultivation of the pig gut microbiome towards novel bacterial diversity and tailored functional studies.</title>
        <authorList>
            <person name="Wylensek D."/>
            <person name="Hitch T.C.A."/>
            <person name="Clavel T."/>
        </authorList>
    </citation>
    <scope>NUCLEOTIDE SEQUENCE [LARGE SCALE GENOMIC DNA]</scope>
    <source>
        <strain evidence="7 8">SM-530-WT-4B</strain>
    </source>
</reference>
<evidence type="ECO:0000313" key="8">
    <source>
        <dbReference type="Proteomes" id="UP000473699"/>
    </source>
</evidence>
<gene>
    <name evidence="7" type="ORF">FYJ74_06680</name>
</gene>
<dbReference type="Pfam" id="PF00155">
    <property type="entry name" value="Aminotran_1_2"/>
    <property type="match status" value="1"/>
</dbReference>
<dbReference type="PANTHER" id="PTHR43525:SF1">
    <property type="entry name" value="PROTEIN MALY"/>
    <property type="match status" value="1"/>
</dbReference>
<evidence type="ECO:0000256" key="3">
    <source>
        <dbReference type="ARBA" id="ARBA00022898"/>
    </source>
</evidence>
<dbReference type="CDD" id="cd00609">
    <property type="entry name" value="AAT_like"/>
    <property type="match status" value="1"/>
</dbReference>
<keyword evidence="7" id="KW-0808">Transferase</keyword>
<dbReference type="PANTHER" id="PTHR43525">
    <property type="entry name" value="PROTEIN MALY"/>
    <property type="match status" value="1"/>
</dbReference>
<accession>A0A6L5YBK2</accession>
<dbReference type="Gene3D" id="3.90.1150.10">
    <property type="entry name" value="Aspartate Aminotransferase, domain 1"/>
    <property type="match status" value="1"/>
</dbReference>
<evidence type="ECO:0000256" key="2">
    <source>
        <dbReference type="ARBA" id="ARBA00012224"/>
    </source>
</evidence>
<dbReference type="Proteomes" id="UP000473699">
    <property type="component" value="Unassembled WGS sequence"/>
</dbReference>
<dbReference type="InterPro" id="IPR015422">
    <property type="entry name" value="PyrdxlP-dep_Trfase_small"/>
</dbReference>
<comment type="similarity">
    <text evidence="5">Belongs to the class-II pyridoxal-phosphate-dependent aminotransferase family. MalY/PatB cystathionine beta-lyase subfamily.</text>
</comment>
<evidence type="ECO:0000256" key="1">
    <source>
        <dbReference type="ARBA" id="ARBA00001933"/>
    </source>
</evidence>
<dbReference type="InterPro" id="IPR051798">
    <property type="entry name" value="Class-II_PLP-Dep_Aminotrans"/>
</dbReference>
<dbReference type="GO" id="GO:0047804">
    <property type="term" value="F:cysteine-S-conjugate beta-lyase activity"/>
    <property type="evidence" value="ECO:0007669"/>
    <property type="project" value="UniProtKB-EC"/>
</dbReference>
<dbReference type="GO" id="GO:0008483">
    <property type="term" value="F:transaminase activity"/>
    <property type="evidence" value="ECO:0007669"/>
    <property type="project" value="UniProtKB-KW"/>
</dbReference>
<evidence type="ECO:0000313" key="7">
    <source>
        <dbReference type="EMBL" id="MST55716.1"/>
    </source>
</evidence>
<evidence type="ECO:0000259" key="6">
    <source>
        <dbReference type="Pfam" id="PF00155"/>
    </source>
</evidence>
<dbReference type="RefSeq" id="WP_154528812.1">
    <property type="nucleotide sequence ID" value="NZ_VUNH01000006.1"/>
</dbReference>
<dbReference type="SUPFAM" id="SSF53383">
    <property type="entry name" value="PLP-dependent transferases"/>
    <property type="match status" value="1"/>
</dbReference>
<dbReference type="InterPro" id="IPR015424">
    <property type="entry name" value="PyrdxlP-dep_Trfase"/>
</dbReference>
<dbReference type="InterPro" id="IPR027619">
    <property type="entry name" value="C-S_lyase_PatB-like"/>
</dbReference>
<comment type="cofactor">
    <cofactor evidence="1">
        <name>pyridoxal 5'-phosphate</name>
        <dbReference type="ChEBI" id="CHEBI:597326"/>
    </cofactor>
</comment>
<dbReference type="AlphaFoldDB" id="A0A6L5YBK2"/>
<keyword evidence="4" id="KW-0456">Lyase</keyword>
<dbReference type="NCBIfam" id="TIGR04350">
    <property type="entry name" value="C_S_lyase_PatB"/>
    <property type="match status" value="1"/>
</dbReference>
<protein>
    <recommendedName>
        <fullName evidence="2">cysteine-S-conjugate beta-lyase</fullName>
        <ecNumber evidence="2">4.4.1.13</ecNumber>
    </recommendedName>
</protein>
<feature type="domain" description="Aminotransferase class I/classII large" evidence="6">
    <location>
        <begin position="31"/>
        <end position="384"/>
    </location>
</feature>
<dbReference type="GO" id="GO:0030170">
    <property type="term" value="F:pyridoxal phosphate binding"/>
    <property type="evidence" value="ECO:0007669"/>
    <property type="project" value="InterPro"/>
</dbReference>
<dbReference type="InterPro" id="IPR015421">
    <property type="entry name" value="PyrdxlP-dep_Trfase_major"/>
</dbReference>
<keyword evidence="3" id="KW-0663">Pyridoxal phosphate</keyword>
<proteinExistence type="inferred from homology"/>
<name>A0A6L5YBK2_9BACT</name>
<keyword evidence="8" id="KW-1185">Reference proteome</keyword>
<dbReference type="EC" id="4.4.1.13" evidence="2"/>
<dbReference type="EMBL" id="VUNH01000006">
    <property type="protein sequence ID" value="MST55716.1"/>
    <property type="molecule type" value="Genomic_DNA"/>
</dbReference>
<organism evidence="7 8">
    <name type="scientific">Pyramidobacter porci</name>
    <dbReference type="NCBI Taxonomy" id="2605789"/>
    <lineage>
        <taxon>Bacteria</taxon>
        <taxon>Thermotogati</taxon>
        <taxon>Synergistota</taxon>
        <taxon>Synergistia</taxon>
        <taxon>Synergistales</taxon>
        <taxon>Dethiosulfovibrionaceae</taxon>
        <taxon>Pyramidobacter</taxon>
    </lineage>
</organism>
<keyword evidence="7" id="KW-0032">Aminotransferase</keyword>